<dbReference type="Gene3D" id="3.40.190.150">
    <property type="entry name" value="Bordetella uptake gene, domain 1"/>
    <property type="match status" value="1"/>
</dbReference>
<dbReference type="SUPFAM" id="SSF53850">
    <property type="entry name" value="Periplasmic binding protein-like II"/>
    <property type="match status" value="1"/>
</dbReference>
<dbReference type="AlphaFoldDB" id="A0A8J3ECM4"/>
<name>A0A8J3ECM4_9PROT</name>
<dbReference type="CDD" id="cd13578">
    <property type="entry name" value="PBP2_Bug27"/>
    <property type="match status" value="1"/>
</dbReference>
<sequence>MPPITRRHAILSASAVGAALAAPAIAQGTDWPNRPVRAIVPWPPGGSTDILVRIYCERLQSMLGQTFVVENRPGAGGNIGIEATAKAAPDGYTLGIAAVAHLVINRYLYSRLPYDPERDFAPVALAWELPNVAVVPSAHNPSRTLAEFIAWAKAKRGGITYASPGIGTTPHLSGALLAARAGYEAIHVPFRGAAQAIPVMLKGEVDFALDNLASYMAVIRDGQMRALAVTSAVRFPMLPDVPTMVEAGVPDFVVTSWQGFVFPAGTPRPIVDKLNAALKTLAEDPAMQRRFLDTGAQIAWSTPEAVTERAERERPMWQEAVRISGARAD</sequence>
<accession>A0A8J3ECM4</accession>
<dbReference type="PIRSF" id="PIRSF017082">
    <property type="entry name" value="YflP"/>
    <property type="match status" value="1"/>
</dbReference>
<reference evidence="3 4" key="1">
    <citation type="journal article" date="2014" name="Int. J. Syst. Evol. Microbiol.">
        <title>Complete genome sequence of Corynebacterium casei LMG S-19264T (=DSM 44701T), isolated from a smear-ripened cheese.</title>
        <authorList>
            <consortium name="US DOE Joint Genome Institute (JGI-PGF)"/>
            <person name="Walter F."/>
            <person name="Albersmeier A."/>
            <person name="Kalinowski J."/>
            <person name="Ruckert C."/>
        </authorList>
    </citation>
    <scope>NUCLEOTIDE SEQUENCE [LARGE SCALE GENOMIC DNA]</scope>
    <source>
        <strain evidence="3 4">CGMCC 1.16330</strain>
    </source>
</reference>
<feature type="signal peptide" evidence="2">
    <location>
        <begin position="1"/>
        <end position="26"/>
    </location>
</feature>
<evidence type="ECO:0000256" key="1">
    <source>
        <dbReference type="ARBA" id="ARBA00006987"/>
    </source>
</evidence>
<dbReference type="InterPro" id="IPR005064">
    <property type="entry name" value="BUG"/>
</dbReference>
<dbReference type="Proteomes" id="UP000597507">
    <property type="component" value="Unassembled WGS sequence"/>
</dbReference>
<feature type="chain" id="PRO_5035281247" evidence="2">
    <location>
        <begin position="27"/>
        <end position="329"/>
    </location>
</feature>
<keyword evidence="4" id="KW-1185">Reference proteome</keyword>
<evidence type="ECO:0000256" key="2">
    <source>
        <dbReference type="SAM" id="SignalP"/>
    </source>
</evidence>
<comment type="similarity">
    <text evidence="1">Belongs to the UPF0065 (bug) family.</text>
</comment>
<proteinExistence type="inferred from homology"/>
<protein>
    <submittedName>
        <fullName evidence="3">ABC transporter substrate-binding protein</fullName>
    </submittedName>
</protein>
<dbReference type="PANTHER" id="PTHR42928">
    <property type="entry name" value="TRICARBOXYLATE-BINDING PROTEIN"/>
    <property type="match status" value="1"/>
</dbReference>
<dbReference type="RefSeq" id="WP_188900505.1">
    <property type="nucleotide sequence ID" value="NZ_BMKS01000006.1"/>
</dbReference>
<dbReference type="PROSITE" id="PS51318">
    <property type="entry name" value="TAT"/>
    <property type="match status" value="1"/>
</dbReference>
<organism evidence="3 4">
    <name type="scientific">Caldovatus sediminis</name>
    <dbReference type="NCBI Taxonomy" id="2041189"/>
    <lineage>
        <taxon>Bacteria</taxon>
        <taxon>Pseudomonadati</taxon>
        <taxon>Pseudomonadota</taxon>
        <taxon>Alphaproteobacteria</taxon>
        <taxon>Acetobacterales</taxon>
        <taxon>Roseomonadaceae</taxon>
        <taxon>Caldovatus</taxon>
    </lineage>
</organism>
<comment type="caution">
    <text evidence="3">The sequence shown here is derived from an EMBL/GenBank/DDBJ whole genome shotgun (WGS) entry which is preliminary data.</text>
</comment>
<evidence type="ECO:0000313" key="3">
    <source>
        <dbReference type="EMBL" id="GGG35451.1"/>
    </source>
</evidence>
<gene>
    <name evidence="3" type="ORF">GCM10010964_24170</name>
</gene>
<dbReference type="EMBL" id="BMKS01000006">
    <property type="protein sequence ID" value="GGG35451.1"/>
    <property type="molecule type" value="Genomic_DNA"/>
</dbReference>
<dbReference type="Gene3D" id="3.40.190.10">
    <property type="entry name" value="Periplasmic binding protein-like II"/>
    <property type="match status" value="1"/>
</dbReference>
<dbReference type="InterPro" id="IPR006311">
    <property type="entry name" value="TAT_signal"/>
</dbReference>
<dbReference type="InterPro" id="IPR042100">
    <property type="entry name" value="Bug_dom1"/>
</dbReference>
<dbReference type="Pfam" id="PF03401">
    <property type="entry name" value="TctC"/>
    <property type="match status" value="1"/>
</dbReference>
<evidence type="ECO:0000313" key="4">
    <source>
        <dbReference type="Proteomes" id="UP000597507"/>
    </source>
</evidence>
<keyword evidence="2" id="KW-0732">Signal</keyword>
<dbReference type="PANTHER" id="PTHR42928:SF5">
    <property type="entry name" value="BLR1237 PROTEIN"/>
    <property type="match status" value="1"/>
</dbReference>